<dbReference type="CDD" id="cd06530">
    <property type="entry name" value="S26_SPase_I"/>
    <property type="match status" value="1"/>
</dbReference>
<dbReference type="EMBL" id="LGFD01000062">
    <property type="protein sequence ID" value="KUK16796.1"/>
    <property type="molecule type" value="Genomic_DNA"/>
</dbReference>
<dbReference type="OMA" id="MKPNINP"/>
<comment type="subcellular location">
    <subcellularLocation>
        <location evidence="1">Membrane</location>
    </subcellularLocation>
</comment>
<comment type="caution">
    <text evidence="6">The sequence shown here is derived from an EMBL/GenBank/DDBJ whole genome shotgun (WGS) entry which is preliminary data.</text>
</comment>
<dbReference type="InterPro" id="IPR036286">
    <property type="entry name" value="LexA/Signal_pep-like_sf"/>
</dbReference>
<dbReference type="GeneID" id="8096505"/>
<dbReference type="PANTHER" id="PTHR10806">
    <property type="entry name" value="SIGNAL PEPTIDASE COMPLEX CATALYTIC SUBUNIT SEC11"/>
    <property type="match status" value="1"/>
</dbReference>
<dbReference type="PATRIC" id="fig|172049.5.peg.26"/>
<evidence type="ECO:0000313" key="7">
    <source>
        <dbReference type="Proteomes" id="UP000053911"/>
    </source>
</evidence>
<sequence length="162" mass="18750">MRKFLETLLSYTLLFGLVLFILLHMLGFKSLVVLTDSMEPEITPFSLVIVSPESDIKIGDVILYEVELSKKKYKVLHRVIDIKERKGQIVYITKGDNRRYADAWYVSRENIIGKLVFSVPYAGYVSYYGTHLLSLIYPLVSTYLFYRLLLLVWVKNGGLKCL</sequence>
<name>A0A117L0T2_9EURY</name>
<dbReference type="AlphaFoldDB" id="A0A117L0T2"/>
<keyword evidence="2 5" id="KW-0812">Transmembrane</keyword>
<feature type="transmembrane region" description="Helical" evidence="5">
    <location>
        <begin position="135"/>
        <end position="154"/>
    </location>
</feature>
<keyword evidence="4 5" id="KW-0472">Membrane</keyword>
<evidence type="ECO:0000256" key="3">
    <source>
        <dbReference type="ARBA" id="ARBA00022989"/>
    </source>
</evidence>
<evidence type="ECO:0000256" key="1">
    <source>
        <dbReference type="ARBA" id="ARBA00004370"/>
    </source>
</evidence>
<gene>
    <name evidence="6" type="ORF">XD54_1917</name>
</gene>
<dbReference type="RefSeq" id="WP_015849766.1">
    <property type="nucleotide sequence ID" value="NZ_LGFD01000062.1"/>
</dbReference>
<dbReference type="NCBIfam" id="TIGR02228">
    <property type="entry name" value="sigpep_I_arch"/>
    <property type="match status" value="1"/>
</dbReference>
<dbReference type="InterPro" id="IPR001733">
    <property type="entry name" value="Peptidase_S26B"/>
</dbReference>
<organism evidence="6 7">
    <name type="scientific">Thermococcus sibiricus</name>
    <dbReference type="NCBI Taxonomy" id="172049"/>
    <lineage>
        <taxon>Archaea</taxon>
        <taxon>Methanobacteriati</taxon>
        <taxon>Methanobacteriota</taxon>
        <taxon>Thermococci</taxon>
        <taxon>Thermococcales</taxon>
        <taxon>Thermococcaceae</taxon>
        <taxon>Thermococcus</taxon>
    </lineage>
</organism>
<evidence type="ECO:0000313" key="6">
    <source>
        <dbReference type="EMBL" id="KUK16796.1"/>
    </source>
</evidence>
<dbReference type="InterPro" id="IPR019533">
    <property type="entry name" value="Peptidase_S26"/>
</dbReference>
<protein>
    <submittedName>
        <fullName evidence="6">Peptidase S26B, signal peptidase</fullName>
    </submittedName>
</protein>
<evidence type="ECO:0000256" key="5">
    <source>
        <dbReference type="SAM" id="Phobius"/>
    </source>
</evidence>
<dbReference type="PANTHER" id="PTHR10806:SF6">
    <property type="entry name" value="SIGNAL PEPTIDASE COMPLEX CATALYTIC SUBUNIT SEC11"/>
    <property type="match status" value="1"/>
</dbReference>
<evidence type="ECO:0000256" key="2">
    <source>
        <dbReference type="ARBA" id="ARBA00022692"/>
    </source>
</evidence>
<dbReference type="GO" id="GO:0004252">
    <property type="term" value="F:serine-type endopeptidase activity"/>
    <property type="evidence" value="ECO:0007669"/>
    <property type="project" value="InterPro"/>
</dbReference>
<keyword evidence="3 5" id="KW-1133">Transmembrane helix</keyword>
<accession>A0A117L0T2</accession>
<proteinExistence type="predicted"/>
<feature type="transmembrane region" description="Helical" evidence="5">
    <location>
        <begin position="7"/>
        <end position="28"/>
    </location>
</feature>
<dbReference type="SUPFAM" id="SSF51306">
    <property type="entry name" value="LexA/Signal peptidase"/>
    <property type="match status" value="1"/>
</dbReference>
<reference evidence="7" key="1">
    <citation type="journal article" date="2015" name="MBio">
        <title>Genome-Resolved Metagenomic Analysis Reveals Roles for Candidate Phyla and Other Microbial Community Members in Biogeochemical Transformations in Oil Reservoirs.</title>
        <authorList>
            <person name="Hu P."/>
            <person name="Tom L."/>
            <person name="Singh A."/>
            <person name="Thomas B.C."/>
            <person name="Baker B.J."/>
            <person name="Piceno Y.M."/>
            <person name="Andersen G.L."/>
            <person name="Banfield J.F."/>
        </authorList>
    </citation>
    <scope>NUCLEOTIDE SEQUENCE [LARGE SCALE GENOMIC DNA]</scope>
</reference>
<evidence type="ECO:0000256" key="4">
    <source>
        <dbReference type="ARBA" id="ARBA00023136"/>
    </source>
</evidence>
<dbReference type="GO" id="GO:0016020">
    <property type="term" value="C:membrane"/>
    <property type="evidence" value="ECO:0007669"/>
    <property type="project" value="UniProtKB-SubCell"/>
</dbReference>
<dbReference type="GO" id="GO:0006465">
    <property type="term" value="P:signal peptide processing"/>
    <property type="evidence" value="ECO:0007669"/>
    <property type="project" value="InterPro"/>
</dbReference>
<dbReference type="Gene3D" id="2.10.109.10">
    <property type="entry name" value="Umud Fragment, subunit A"/>
    <property type="match status" value="1"/>
</dbReference>
<dbReference type="Proteomes" id="UP000053911">
    <property type="component" value="Unassembled WGS sequence"/>
</dbReference>